<protein>
    <recommendedName>
        <fullName evidence="3">histidine kinase</fullName>
        <ecNumber evidence="3">2.7.13.3</ecNumber>
    </recommendedName>
</protein>
<feature type="region of interest" description="Disordered" evidence="10">
    <location>
        <begin position="622"/>
        <end position="648"/>
    </location>
</feature>
<feature type="transmembrane region" description="Helical" evidence="11">
    <location>
        <begin position="883"/>
        <end position="906"/>
    </location>
</feature>
<keyword evidence="11" id="KW-0812">Transmembrane</keyword>
<evidence type="ECO:0000256" key="11">
    <source>
        <dbReference type="SAM" id="Phobius"/>
    </source>
</evidence>
<dbReference type="EMBL" id="PDEQ01000002">
    <property type="protein sequence ID" value="PEN14535.1"/>
    <property type="molecule type" value="Genomic_DNA"/>
</dbReference>
<dbReference type="InterPro" id="IPR036097">
    <property type="entry name" value="HisK_dim/P_sf"/>
</dbReference>
<keyword evidence="11" id="KW-0472">Membrane</keyword>
<feature type="transmembrane region" description="Helical" evidence="11">
    <location>
        <begin position="926"/>
        <end position="949"/>
    </location>
</feature>
<dbReference type="SMART" id="SM00304">
    <property type="entry name" value="HAMP"/>
    <property type="match status" value="1"/>
</dbReference>
<feature type="domain" description="HAMP" evidence="13">
    <location>
        <begin position="1114"/>
        <end position="1166"/>
    </location>
</feature>
<evidence type="ECO:0000256" key="4">
    <source>
        <dbReference type="ARBA" id="ARBA00022553"/>
    </source>
</evidence>
<feature type="transmembrane region" description="Helical" evidence="11">
    <location>
        <begin position="268"/>
        <end position="290"/>
    </location>
</feature>
<keyword evidence="11" id="KW-1133">Transmembrane helix</keyword>
<dbReference type="Pfam" id="PF00672">
    <property type="entry name" value="HAMP"/>
    <property type="match status" value="1"/>
</dbReference>
<name>A0A2A8D0T0_9BACT</name>
<feature type="transmembrane region" description="Helical" evidence="11">
    <location>
        <begin position="411"/>
        <end position="433"/>
    </location>
</feature>
<dbReference type="GO" id="GO:0016020">
    <property type="term" value="C:membrane"/>
    <property type="evidence" value="ECO:0007669"/>
    <property type="project" value="UniProtKB-SubCell"/>
</dbReference>
<evidence type="ECO:0000256" key="9">
    <source>
        <dbReference type="ARBA" id="ARBA00023012"/>
    </source>
</evidence>
<dbReference type="EC" id="2.7.13.3" evidence="3"/>
<comment type="caution">
    <text evidence="14">The sequence shown here is derived from an EMBL/GenBank/DDBJ whole genome shotgun (WGS) entry which is preliminary data.</text>
</comment>
<feature type="transmembrane region" description="Helical" evidence="11">
    <location>
        <begin position="12"/>
        <end position="32"/>
    </location>
</feature>
<reference evidence="14 15" key="1">
    <citation type="submission" date="2017-10" db="EMBL/GenBank/DDBJ databases">
        <title>Draft genome of Longibacter Salinarum.</title>
        <authorList>
            <person name="Goh K.M."/>
            <person name="Shamsir M.S."/>
            <person name="Lim S.W."/>
        </authorList>
    </citation>
    <scope>NUCLEOTIDE SEQUENCE [LARGE SCALE GENOMIC DNA]</scope>
    <source>
        <strain evidence="14 15">KCTC 52045</strain>
    </source>
</reference>
<keyword evidence="5" id="KW-0808">Transferase</keyword>
<feature type="transmembrane region" description="Helical" evidence="11">
    <location>
        <begin position="1091"/>
        <end position="1113"/>
    </location>
</feature>
<feature type="transmembrane region" description="Helical" evidence="11">
    <location>
        <begin position="302"/>
        <end position="319"/>
    </location>
</feature>
<evidence type="ECO:0000256" key="2">
    <source>
        <dbReference type="ARBA" id="ARBA00004370"/>
    </source>
</evidence>
<dbReference type="Gene3D" id="3.30.565.10">
    <property type="entry name" value="Histidine kinase-like ATPase, C-terminal domain"/>
    <property type="match status" value="1"/>
</dbReference>
<dbReference type="PRINTS" id="PR00344">
    <property type="entry name" value="BCTRLSENSOR"/>
</dbReference>
<dbReference type="SMART" id="SM00388">
    <property type="entry name" value="HisKA"/>
    <property type="match status" value="1"/>
</dbReference>
<dbReference type="SUPFAM" id="SSF158472">
    <property type="entry name" value="HAMP domain-like"/>
    <property type="match status" value="1"/>
</dbReference>
<dbReference type="SUPFAM" id="SSF47384">
    <property type="entry name" value="Homodimeric domain of signal transducing histidine kinase"/>
    <property type="match status" value="1"/>
</dbReference>
<dbReference type="GO" id="GO:0005524">
    <property type="term" value="F:ATP binding"/>
    <property type="evidence" value="ECO:0007669"/>
    <property type="project" value="UniProtKB-KW"/>
</dbReference>
<evidence type="ECO:0000256" key="3">
    <source>
        <dbReference type="ARBA" id="ARBA00012438"/>
    </source>
</evidence>
<comment type="subcellular location">
    <subcellularLocation>
        <location evidence="2">Membrane</location>
    </subcellularLocation>
</comment>
<dbReference type="InterPro" id="IPR003594">
    <property type="entry name" value="HATPase_dom"/>
</dbReference>
<dbReference type="GO" id="GO:0000155">
    <property type="term" value="F:phosphorelay sensor kinase activity"/>
    <property type="evidence" value="ECO:0007669"/>
    <property type="project" value="InterPro"/>
</dbReference>
<feature type="transmembrane region" description="Helical" evidence="11">
    <location>
        <begin position="523"/>
        <end position="545"/>
    </location>
</feature>
<evidence type="ECO:0000256" key="1">
    <source>
        <dbReference type="ARBA" id="ARBA00000085"/>
    </source>
</evidence>
<dbReference type="SMART" id="SM00387">
    <property type="entry name" value="HATPase_c"/>
    <property type="match status" value="1"/>
</dbReference>
<evidence type="ECO:0000313" key="15">
    <source>
        <dbReference type="Proteomes" id="UP000220102"/>
    </source>
</evidence>
<feature type="transmembrane region" description="Helical" evidence="11">
    <location>
        <begin position="493"/>
        <end position="516"/>
    </location>
</feature>
<keyword evidence="7 14" id="KW-0418">Kinase</keyword>
<dbReference type="CDD" id="cd06225">
    <property type="entry name" value="HAMP"/>
    <property type="match status" value="1"/>
</dbReference>
<dbReference type="Pfam" id="PF00512">
    <property type="entry name" value="HisKA"/>
    <property type="match status" value="1"/>
</dbReference>
<feature type="transmembrane region" description="Helical" evidence="11">
    <location>
        <begin position="557"/>
        <end position="576"/>
    </location>
</feature>
<evidence type="ECO:0000256" key="8">
    <source>
        <dbReference type="ARBA" id="ARBA00022840"/>
    </source>
</evidence>
<sequence>MRSRFSRFWRRYGLFFGVGLALIVALALTWQLRRVTEATVRTSESQWQERIATEALATIEEDFEQRHSRLVRRARSMARDSTVIRALSAWNVAGERPTRLLRRVSSLRLEERTGVEVRSASGALLAWQGASIPARESIAFSTPSRIVSPRTTIATDSDVRRALAVWWPVEHEGLVIGAVRAVELIQFHPPVQNRYIETFDLESQWRTLTDEAIEITYGDLATARTDTSNRAQHTLKGVSGESLAVVTVRPPSGDRLIEVQTAIFDDLIVLWICLLVFCSVAGCWVAYQAQGRSTENADGDRAALRLLWFFLAAVGWVGLRYVMVDLDVPGRWMEMSSRLAALFDPTHLASTLGWGALQSTGDLLVTAIFAIVSATAFLHLASRTRPETDSLAELAERLSETESDDPRPLRFFLTIAAATGLIMGLVVMLSNVVRRAVLDSTLDYFSRTGVLPEPLVMIVLCSLFLLAVSAVLAGTAVAWMATRVAIEHRPSRWPRGLTIIGITFVVTGVIAGFYVLPVASPAVPIPVVMTFAGIVLVAATLGVLWPHGGVGQLTLRGLLPSVLALTLLLYPMLYMGMDTQRRDRMRGAAMSFEEGRDPRVLYSIEQMLKSSRQELSASFSDRIRTPGGAAAPLQVTTASRESDRPPATTIDSVATRLVQRSLLASLTTYEASLIYVDEAGTPQWRYTASGVRARRTSPRPSDLSAFQRLRSLYRIQSPSGPLVEQLEGMAGDKRTPNLLYAGLIPVEPSADGDEEGPGASGWILVRAEPRSLLPGAGTGVPAVLLPDGSYSDLYAELSLAEFRDGALVRSLGRDFGRARLQAQLRSSLDADSLQWKSESVRGARYLTLYRNASAAPTREGGTQTAEERTIAVRIPSVLAFDHLYYILRLTIAGLFVTFLFYLLGLYGRYQRGLLPAPTVRFRDKVLSAFLAVGVVSMIAVGVVGVQVVTSENERVIQRRLHDHLNRVEETLALEARPGEMMYRVAERIDLDSLAARVGLDLRLYDGAELQGTSRARLVRDRLVDDRLPVDVYRALYDDRYRFATAPSYVGSFRYVVGYQALPGEDGSPRYVLAVPTLAQQERIEEEQARTLAYLFGALLILVVVVMLTALLLANALARPIAQLREGLEAVGEGRFARALPVNTRDEIGDLVRTFNEMREQLRESRRKLAKQERELAWREMARQVAHEIKNPLTPMKLSIQHLRRAYKREHLSDDSTSNDGGFAQMFERITGTLIEQIEALARIANEFSSFARLPTRVPEPLDLNEVIREATRLMREEDNDVDLILDLHHAPLVVEADREELRRIFINLIKNAIQAIPQHREGEIVLSTLPTQGEGDALPSVKCTIEDNGTGIPESLRDKIFQPNFSTKTSGTGLGLAIARKSIEELDGQIDFSTVEGEGTTFRIRLPLSEEAPVEA</sequence>
<dbReference type="Pfam" id="PF02518">
    <property type="entry name" value="HATPase_c"/>
    <property type="match status" value="1"/>
</dbReference>
<dbReference type="Gene3D" id="1.10.287.130">
    <property type="match status" value="1"/>
</dbReference>
<keyword evidence="9" id="KW-0902">Two-component regulatory system</keyword>
<dbReference type="PANTHER" id="PTHR43065:SF10">
    <property type="entry name" value="PEROXIDE STRESS-ACTIVATED HISTIDINE KINASE MAK3"/>
    <property type="match status" value="1"/>
</dbReference>
<keyword evidence="6" id="KW-0547">Nucleotide-binding</keyword>
<accession>A0A2A8D0T0</accession>
<evidence type="ECO:0000259" key="12">
    <source>
        <dbReference type="PROSITE" id="PS50109"/>
    </source>
</evidence>
<dbReference type="SUPFAM" id="SSF55874">
    <property type="entry name" value="ATPase domain of HSP90 chaperone/DNA topoisomerase II/histidine kinase"/>
    <property type="match status" value="1"/>
</dbReference>
<dbReference type="Gene3D" id="6.10.340.10">
    <property type="match status" value="1"/>
</dbReference>
<dbReference type="InterPro" id="IPR003660">
    <property type="entry name" value="HAMP_dom"/>
</dbReference>
<dbReference type="CDD" id="cd00082">
    <property type="entry name" value="HisKA"/>
    <property type="match status" value="1"/>
</dbReference>
<organism evidence="14 15">
    <name type="scientific">Longibacter salinarum</name>
    <dbReference type="NCBI Taxonomy" id="1850348"/>
    <lineage>
        <taxon>Bacteria</taxon>
        <taxon>Pseudomonadati</taxon>
        <taxon>Rhodothermota</taxon>
        <taxon>Rhodothermia</taxon>
        <taxon>Rhodothermales</taxon>
        <taxon>Salisaetaceae</taxon>
        <taxon>Longibacter</taxon>
    </lineage>
</organism>
<evidence type="ECO:0000313" key="14">
    <source>
        <dbReference type="EMBL" id="PEN14535.1"/>
    </source>
</evidence>
<dbReference type="InterPro" id="IPR003661">
    <property type="entry name" value="HisK_dim/P_dom"/>
</dbReference>
<dbReference type="PANTHER" id="PTHR43065">
    <property type="entry name" value="SENSOR HISTIDINE KINASE"/>
    <property type="match status" value="1"/>
</dbReference>
<dbReference type="InterPro" id="IPR036890">
    <property type="entry name" value="HATPase_C_sf"/>
</dbReference>
<dbReference type="Proteomes" id="UP000220102">
    <property type="component" value="Unassembled WGS sequence"/>
</dbReference>
<feature type="domain" description="Histidine kinase" evidence="12">
    <location>
        <begin position="1183"/>
        <end position="1410"/>
    </location>
</feature>
<dbReference type="PROSITE" id="PS50885">
    <property type="entry name" value="HAMP"/>
    <property type="match status" value="1"/>
</dbReference>
<keyword evidence="15" id="KW-1185">Reference proteome</keyword>
<keyword evidence="8" id="KW-0067">ATP-binding</keyword>
<feature type="transmembrane region" description="Helical" evidence="11">
    <location>
        <begin position="454"/>
        <end position="481"/>
    </location>
</feature>
<gene>
    <name evidence="14" type="ORF">CRI94_05790</name>
</gene>
<feature type="transmembrane region" description="Helical" evidence="11">
    <location>
        <begin position="339"/>
        <end position="357"/>
    </location>
</feature>
<evidence type="ECO:0000259" key="13">
    <source>
        <dbReference type="PROSITE" id="PS50885"/>
    </source>
</evidence>
<dbReference type="InterPro" id="IPR005467">
    <property type="entry name" value="His_kinase_dom"/>
</dbReference>
<dbReference type="RefSeq" id="WP_098074708.1">
    <property type="nucleotide sequence ID" value="NZ_PDEQ01000002.1"/>
</dbReference>
<evidence type="ECO:0000256" key="5">
    <source>
        <dbReference type="ARBA" id="ARBA00022679"/>
    </source>
</evidence>
<dbReference type="InterPro" id="IPR004358">
    <property type="entry name" value="Sig_transdc_His_kin-like_C"/>
</dbReference>
<evidence type="ECO:0000256" key="7">
    <source>
        <dbReference type="ARBA" id="ARBA00022777"/>
    </source>
</evidence>
<dbReference type="OrthoDB" id="9776727at2"/>
<keyword evidence="4" id="KW-0597">Phosphoprotein</keyword>
<dbReference type="PROSITE" id="PS50109">
    <property type="entry name" value="HIS_KIN"/>
    <property type="match status" value="1"/>
</dbReference>
<evidence type="ECO:0000256" key="6">
    <source>
        <dbReference type="ARBA" id="ARBA00022741"/>
    </source>
</evidence>
<evidence type="ECO:0000256" key="10">
    <source>
        <dbReference type="SAM" id="MobiDB-lite"/>
    </source>
</evidence>
<comment type="catalytic activity">
    <reaction evidence="1">
        <text>ATP + protein L-histidine = ADP + protein N-phospho-L-histidine.</text>
        <dbReference type="EC" id="2.7.13.3"/>
    </reaction>
</comment>
<feature type="transmembrane region" description="Helical" evidence="11">
    <location>
        <begin position="364"/>
        <end position="381"/>
    </location>
</feature>
<proteinExistence type="predicted"/>